<protein>
    <submittedName>
        <fullName evidence="2">Uncharacterized protein</fullName>
    </submittedName>
</protein>
<dbReference type="AlphaFoldDB" id="A0A1T2XD45"/>
<keyword evidence="3" id="KW-1185">Reference proteome</keyword>
<evidence type="ECO:0000313" key="2">
    <source>
        <dbReference type="EMBL" id="OPA77780.1"/>
    </source>
</evidence>
<name>A0A1T2XD45_9BACL</name>
<accession>A0A1T2XD45</accession>
<reference evidence="2 3" key="1">
    <citation type="submission" date="2017-01" db="EMBL/GenBank/DDBJ databases">
        <title>Genome analysis of Paenibacillus selenitrireducens ES3-24.</title>
        <authorList>
            <person name="Xu D."/>
            <person name="Yao R."/>
            <person name="Zheng S."/>
        </authorList>
    </citation>
    <scope>NUCLEOTIDE SEQUENCE [LARGE SCALE GENOMIC DNA]</scope>
    <source>
        <strain evidence="2 3">ES3-24</strain>
    </source>
</reference>
<evidence type="ECO:0000256" key="1">
    <source>
        <dbReference type="SAM" id="Coils"/>
    </source>
</evidence>
<organism evidence="2 3">
    <name type="scientific">Paenibacillus selenitireducens</name>
    <dbReference type="NCBI Taxonomy" id="1324314"/>
    <lineage>
        <taxon>Bacteria</taxon>
        <taxon>Bacillati</taxon>
        <taxon>Bacillota</taxon>
        <taxon>Bacilli</taxon>
        <taxon>Bacillales</taxon>
        <taxon>Paenibacillaceae</taxon>
        <taxon>Paenibacillus</taxon>
    </lineage>
</organism>
<dbReference type="Proteomes" id="UP000190188">
    <property type="component" value="Unassembled WGS sequence"/>
</dbReference>
<comment type="caution">
    <text evidence="2">The sequence shown here is derived from an EMBL/GenBank/DDBJ whole genome shotgun (WGS) entry which is preliminary data.</text>
</comment>
<evidence type="ECO:0000313" key="3">
    <source>
        <dbReference type="Proteomes" id="UP000190188"/>
    </source>
</evidence>
<dbReference type="EMBL" id="MSZX01000005">
    <property type="protein sequence ID" value="OPA77780.1"/>
    <property type="molecule type" value="Genomic_DNA"/>
</dbReference>
<feature type="coiled-coil region" evidence="1">
    <location>
        <begin position="19"/>
        <end position="53"/>
    </location>
</feature>
<dbReference type="OrthoDB" id="2991331at2"/>
<dbReference type="Pfam" id="PF10737">
    <property type="entry name" value="GerPC"/>
    <property type="match status" value="1"/>
</dbReference>
<sequence length="202" mass="23824">MNQASNEWSHYFHQLHTYINWQTDRINKLETNLEELKKELTGIRNQKQISIDKIEYRFDMLKMENLNGTLVIGVTPDGAKSIEDMAKDGCSWVHNSKDKQSDLYDSTSKMMDQYLQNQVPDTIDSFTKTHQVHVDQEYRQLMVSDLKKQIHDRIHYYINQMDEETAKDASMARQHILDHVKRDIQMAIEQHIRTIQSDPKGA</sequence>
<proteinExistence type="predicted"/>
<dbReference type="InterPro" id="IPR019673">
    <property type="entry name" value="Spore_germination_GerPC"/>
</dbReference>
<keyword evidence="1" id="KW-0175">Coiled coil</keyword>
<dbReference type="RefSeq" id="WP_078499524.1">
    <property type="nucleotide sequence ID" value="NZ_MSZX01000005.1"/>
</dbReference>
<gene>
    <name evidence="2" type="ORF">BVG16_15235</name>
</gene>
<dbReference type="STRING" id="1324314.BVG16_15235"/>